<evidence type="ECO:0000256" key="3">
    <source>
        <dbReference type="SAM" id="MobiDB-lite"/>
    </source>
</evidence>
<dbReference type="Gramene" id="Manes.11G016700.1.v8.1">
    <property type="protein sequence ID" value="Manes.11G016700.1.v8.1.CDS"/>
    <property type="gene ID" value="Manes.11G016700.v8.1"/>
</dbReference>
<dbReference type="PANTHER" id="PTHR33077:SF52">
    <property type="entry name" value="PROTEIN TIFY 11D"/>
    <property type="match status" value="1"/>
</dbReference>
<feature type="region of interest" description="Disordered" evidence="3">
    <location>
        <begin position="157"/>
        <end position="248"/>
    </location>
</feature>
<dbReference type="AlphaFoldDB" id="A0A2C9UXJ8"/>
<evidence type="ECO:0000259" key="4">
    <source>
        <dbReference type="PROSITE" id="PS51320"/>
    </source>
</evidence>
<dbReference type="InterPro" id="IPR010399">
    <property type="entry name" value="Tify_dom"/>
</dbReference>
<dbReference type="PANTHER" id="PTHR33077">
    <property type="entry name" value="PROTEIN TIFY 4A-RELATED-RELATED"/>
    <property type="match status" value="1"/>
</dbReference>
<evidence type="ECO:0000313" key="6">
    <source>
        <dbReference type="Proteomes" id="UP000091857"/>
    </source>
</evidence>
<dbReference type="SMART" id="SM00979">
    <property type="entry name" value="TIFY"/>
    <property type="match status" value="1"/>
</dbReference>
<feature type="compositionally biased region" description="Polar residues" evidence="3">
    <location>
        <begin position="158"/>
        <end position="188"/>
    </location>
</feature>
<comment type="caution">
    <text evidence="5">The sequence shown here is derived from an EMBL/GenBank/DDBJ whole genome shotgun (WGS) entry which is preliminary data.</text>
</comment>
<dbReference type="OrthoDB" id="1937734at2759"/>
<dbReference type="GO" id="GO:2000022">
    <property type="term" value="P:regulation of jasmonic acid mediated signaling pathway"/>
    <property type="evidence" value="ECO:0000318"/>
    <property type="project" value="GO_Central"/>
</dbReference>
<name>A0A2C9UXJ8_MANES</name>
<feature type="region of interest" description="Disordered" evidence="3">
    <location>
        <begin position="41"/>
        <end position="123"/>
    </location>
</feature>
<dbReference type="STRING" id="3983.A0A2C9UXJ8"/>
<evidence type="ECO:0000313" key="5">
    <source>
        <dbReference type="EMBL" id="OAY36379.1"/>
    </source>
</evidence>
<dbReference type="GO" id="GO:0031347">
    <property type="term" value="P:regulation of defense response"/>
    <property type="evidence" value="ECO:0000318"/>
    <property type="project" value="GO_Central"/>
</dbReference>
<dbReference type="PROSITE" id="PS51320">
    <property type="entry name" value="TIFY"/>
    <property type="match status" value="1"/>
</dbReference>
<comment type="domain">
    <text evidence="2">The jas domain is required for interaction with COI1.</text>
</comment>
<dbReference type="InterPro" id="IPR040390">
    <property type="entry name" value="TIFY/JAZ"/>
</dbReference>
<protein>
    <recommendedName>
        <fullName evidence="2">Protein TIFY</fullName>
    </recommendedName>
    <alternativeName>
        <fullName evidence="2">Jasmonate ZIM domain-containing protein</fullName>
    </alternativeName>
</protein>
<dbReference type="Pfam" id="PF09425">
    <property type="entry name" value="Jas_motif"/>
    <property type="match status" value="1"/>
</dbReference>
<dbReference type="Pfam" id="PF06200">
    <property type="entry name" value="tify"/>
    <property type="match status" value="1"/>
</dbReference>
<dbReference type="EMBL" id="CM004397">
    <property type="protein sequence ID" value="OAY36379.1"/>
    <property type="molecule type" value="Genomic_DNA"/>
</dbReference>
<feature type="domain" description="Tify" evidence="4">
    <location>
        <begin position="123"/>
        <end position="158"/>
    </location>
</feature>
<dbReference type="GO" id="GO:0009611">
    <property type="term" value="P:response to wounding"/>
    <property type="evidence" value="ECO:0000318"/>
    <property type="project" value="GO_Central"/>
</dbReference>
<dbReference type="InterPro" id="IPR018467">
    <property type="entry name" value="CCT_CS"/>
</dbReference>
<comment type="function">
    <text evidence="2">Repressor of jasmonate responses.</text>
</comment>
<gene>
    <name evidence="5" type="ORF">MANES_11G016700v8</name>
</gene>
<sequence>MANLPQKSSGNGKSVPEKSNFAQTCNLLSQYMKERVSFGDLSLGINGKPESKGPEASRPPATTLNLLTNIENPAETSRQNSVPSANIKPKEFFPQFVASASPNPTEDDSTVNKPADLRKSSKADPGTAQLTIFYAGQVIVYEDFAADKAKEIMALASKGSSSSKNGCTVSTSAVDKSNNFTDPSNNNAPRGIQLHPQANGSDLPIARRASLHRFLEKRKDRVASKAPYQVNNPSSPARPTPDDESNPFIIDLEAQSSKQFDLNL</sequence>
<dbReference type="OMA" id="QNSCKSP"/>
<feature type="compositionally biased region" description="Basic and acidic residues" evidence="3">
    <location>
        <begin position="213"/>
        <end position="223"/>
    </location>
</feature>
<keyword evidence="2" id="KW-1184">Jasmonic acid signaling pathway</keyword>
<comment type="similarity">
    <text evidence="1 2">Belongs to the TIFY/JAZ family.</text>
</comment>
<comment type="subcellular location">
    <subcellularLocation>
        <location evidence="2">Nucleus</location>
    </subcellularLocation>
</comment>
<keyword evidence="6" id="KW-1185">Reference proteome</keyword>
<evidence type="ECO:0000256" key="2">
    <source>
        <dbReference type="RuleBase" id="RU369065"/>
    </source>
</evidence>
<reference evidence="6" key="1">
    <citation type="journal article" date="2016" name="Nat. Biotechnol.">
        <title>Sequencing wild and cultivated cassava and related species reveals extensive interspecific hybridization and genetic diversity.</title>
        <authorList>
            <person name="Bredeson J.V."/>
            <person name="Lyons J.B."/>
            <person name="Prochnik S.E."/>
            <person name="Wu G.A."/>
            <person name="Ha C.M."/>
            <person name="Edsinger-Gonzales E."/>
            <person name="Grimwood J."/>
            <person name="Schmutz J."/>
            <person name="Rabbi I.Y."/>
            <person name="Egesi C."/>
            <person name="Nauluvula P."/>
            <person name="Lebot V."/>
            <person name="Ndunguru J."/>
            <person name="Mkamilo G."/>
            <person name="Bart R.S."/>
            <person name="Setter T.L."/>
            <person name="Gleadow R.M."/>
            <person name="Kulakow P."/>
            <person name="Ferguson M.E."/>
            <person name="Rounsley S."/>
            <person name="Rokhsar D.S."/>
        </authorList>
    </citation>
    <scope>NUCLEOTIDE SEQUENCE [LARGE SCALE GENOMIC DNA]</scope>
    <source>
        <strain evidence="6">cv. AM560-2</strain>
    </source>
</reference>
<proteinExistence type="inferred from homology"/>
<evidence type="ECO:0000256" key="1">
    <source>
        <dbReference type="ARBA" id="ARBA00008614"/>
    </source>
</evidence>
<dbReference type="Proteomes" id="UP000091857">
    <property type="component" value="Chromosome 11"/>
</dbReference>
<accession>A0A2C9UXJ8</accession>
<keyword evidence="2" id="KW-0539">Nucleus</keyword>
<dbReference type="GO" id="GO:0005634">
    <property type="term" value="C:nucleus"/>
    <property type="evidence" value="ECO:0000318"/>
    <property type="project" value="GO_Central"/>
</dbReference>
<feature type="compositionally biased region" description="Polar residues" evidence="3">
    <location>
        <begin position="60"/>
        <end position="84"/>
    </location>
</feature>
<organism evidence="5 6">
    <name type="scientific">Manihot esculenta</name>
    <name type="common">Cassava</name>
    <name type="synonym">Jatropha manihot</name>
    <dbReference type="NCBI Taxonomy" id="3983"/>
    <lineage>
        <taxon>Eukaryota</taxon>
        <taxon>Viridiplantae</taxon>
        <taxon>Streptophyta</taxon>
        <taxon>Embryophyta</taxon>
        <taxon>Tracheophyta</taxon>
        <taxon>Spermatophyta</taxon>
        <taxon>Magnoliopsida</taxon>
        <taxon>eudicotyledons</taxon>
        <taxon>Gunneridae</taxon>
        <taxon>Pentapetalae</taxon>
        <taxon>rosids</taxon>
        <taxon>fabids</taxon>
        <taxon>Malpighiales</taxon>
        <taxon>Euphorbiaceae</taxon>
        <taxon>Crotonoideae</taxon>
        <taxon>Manihoteae</taxon>
        <taxon>Manihot</taxon>
    </lineage>
</organism>